<sequence length="235" mass="27117">MINCTIKYILLGVLLLSILVSCNAEKRKNSVEDEKKMGIYRVVIELILDDENQKDLLLNELGKVTLDSYQWKNHIVLYGAAEDTVGLNSRIRQTGIRLKTKYYNTPMYVFDRSVRCPDSVVEDAWNDYLLTANLVADSVLQQEYLDFHAKQFDEWPEVAEGFCKAGFQQLLVFKNGRQLMLVISVPADKTLDELNPKTIENNPRMIEWNQIMGKYQKGIEGTSPEEIWVFLSKIK</sequence>
<dbReference type="Gene3D" id="3.30.70.100">
    <property type="match status" value="1"/>
</dbReference>
<dbReference type="GO" id="GO:0062192">
    <property type="term" value="F:L-rhamnose mutarotase activity"/>
    <property type="evidence" value="ECO:0007669"/>
    <property type="project" value="UniProtKB-EC"/>
</dbReference>
<dbReference type="PANTHER" id="PTHR43239:SF1">
    <property type="entry name" value="UPF0734 PROTEIN DDB_G0273871_DDB_G0273177"/>
    <property type="match status" value="1"/>
</dbReference>
<keyword evidence="2" id="KW-1185">Reference proteome</keyword>
<keyword evidence="1" id="KW-0413">Isomerase</keyword>
<dbReference type="RefSeq" id="WP_343334371.1">
    <property type="nucleotide sequence ID" value="NZ_JAPOHD010000030.1"/>
</dbReference>
<gene>
    <name evidence="1" type="ORF">OU798_16925</name>
</gene>
<name>A0A9X3J7Z9_9BACT</name>
<dbReference type="SUPFAM" id="SSF54909">
    <property type="entry name" value="Dimeric alpha+beta barrel"/>
    <property type="match status" value="1"/>
</dbReference>
<dbReference type="PROSITE" id="PS51257">
    <property type="entry name" value="PROKAR_LIPOPROTEIN"/>
    <property type="match status" value="1"/>
</dbReference>
<dbReference type="Proteomes" id="UP001145087">
    <property type="component" value="Unassembled WGS sequence"/>
</dbReference>
<evidence type="ECO:0000313" key="1">
    <source>
        <dbReference type="EMBL" id="MCY1722041.1"/>
    </source>
</evidence>
<dbReference type="PANTHER" id="PTHR43239">
    <property type="entry name" value="UPF0734 PROTEIN DDB_G0273871/DDB_G0273177"/>
    <property type="match status" value="1"/>
</dbReference>
<dbReference type="EC" id="5.1.3.32" evidence="1"/>
<reference evidence="1" key="1">
    <citation type="submission" date="2022-11" db="EMBL/GenBank/DDBJ databases">
        <title>Marilongibacter aestuarii gen. nov., sp. nov., isolated from tidal flat sediment.</title>
        <authorList>
            <person name="Jiayan W."/>
        </authorList>
    </citation>
    <scope>NUCLEOTIDE SEQUENCE</scope>
    <source>
        <strain evidence="1">Z1-6</strain>
    </source>
</reference>
<proteinExistence type="predicted"/>
<dbReference type="EMBL" id="JAPOHD010000030">
    <property type="protein sequence ID" value="MCY1722041.1"/>
    <property type="molecule type" value="Genomic_DNA"/>
</dbReference>
<comment type="caution">
    <text evidence="1">The sequence shown here is derived from an EMBL/GenBank/DDBJ whole genome shotgun (WGS) entry which is preliminary data.</text>
</comment>
<dbReference type="AlphaFoldDB" id="A0A9X3J7Z9"/>
<organism evidence="1 2">
    <name type="scientific">Draconibacterium aestuarii</name>
    <dbReference type="NCBI Taxonomy" id="2998507"/>
    <lineage>
        <taxon>Bacteria</taxon>
        <taxon>Pseudomonadati</taxon>
        <taxon>Bacteroidota</taxon>
        <taxon>Bacteroidia</taxon>
        <taxon>Marinilabiliales</taxon>
        <taxon>Prolixibacteraceae</taxon>
        <taxon>Draconibacterium</taxon>
    </lineage>
</organism>
<accession>A0A9X3J7Z9</accession>
<dbReference type="InterPro" id="IPR011008">
    <property type="entry name" value="Dimeric_a/b-barrel"/>
</dbReference>
<evidence type="ECO:0000313" key="2">
    <source>
        <dbReference type="Proteomes" id="UP001145087"/>
    </source>
</evidence>
<protein>
    <submittedName>
        <fullName evidence="1">L-rhamnose mutarotase</fullName>
        <ecNumber evidence="1">5.1.3.32</ecNumber>
    </submittedName>
</protein>
<dbReference type="InterPro" id="IPR008000">
    <property type="entry name" value="Rham/fucose_mutarotase"/>
</dbReference>
<dbReference type="Pfam" id="PF05336">
    <property type="entry name" value="rhaM"/>
    <property type="match status" value="1"/>
</dbReference>
<dbReference type="InterPro" id="IPR052996">
    <property type="entry name" value="Carb_Metab_Mutarotase"/>
</dbReference>